<protein>
    <submittedName>
        <fullName evidence="1">Uncharacterized protein</fullName>
    </submittedName>
</protein>
<sequence length="74" mass="8589">MKGVNMTPLIHCSTYAVNGSKALFFSTFDNECPLAIFRFDDGSEIFICCKDNKLEFSKEVDIDLVYLNNYWYLE</sequence>
<proteinExistence type="predicted"/>
<dbReference type="Proteomes" id="UP000247773">
    <property type="component" value="Genome"/>
</dbReference>
<reference evidence="1 2" key="1">
    <citation type="submission" date="2017-04" db="EMBL/GenBank/DDBJ databases">
        <title>Isolation of lytic bacteriophages infecting Pseudomonas strains for biocontrol of fish and shrimp spoilage during chilled storage.</title>
        <authorList>
            <person name="Yang Z."/>
            <person name="Tao X."/>
            <person name="Gao L."/>
            <person name="Rao S."/>
        </authorList>
    </citation>
    <scope>NUCLEOTIDE SEQUENCE [LARGE SCALE GENOMIC DNA]</scope>
</reference>
<evidence type="ECO:0000313" key="1">
    <source>
        <dbReference type="EMBL" id="ASD52121.1"/>
    </source>
</evidence>
<dbReference type="EMBL" id="KY971610">
    <property type="protein sequence ID" value="ASD52121.1"/>
    <property type="molecule type" value="Genomic_DNA"/>
</dbReference>
<evidence type="ECO:0000313" key="2">
    <source>
        <dbReference type="Proteomes" id="UP000247773"/>
    </source>
</evidence>
<organism evidence="1 2">
    <name type="scientific">Pseudomonas phage PspYZU05</name>
    <dbReference type="NCBI Taxonomy" id="1983556"/>
    <lineage>
        <taxon>Viruses</taxon>
        <taxon>Duplodnaviria</taxon>
        <taxon>Heunggongvirae</taxon>
        <taxon>Uroviricota</taxon>
        <taxon>Caudoviricetes</taxon>
        <taxon>Pantevenvirales</taxon>
        <taxon>Straboviridae</taxon>
        <taxon>Jiangsuvirus</taxon>
        <taxon>Jiangsuvirus pspyzu05</taxon>
    </lineage>
</organism>
<gene>
    <name evidence="1" type="ORF">PspYZU05_169</name>
</gene>
<accession>A0A2U7NF66</accession>
<keyword evidence="2" id="KW-1185">Reference proteome</keyword>
<name>A0A2U7NF66_9CAUD</name>